<feature type="compositionally biased region" description="Basic and acidic residues" evidence="1">
    <location>
        <begin position="129"/>
        <end position="162"/>
    </location>
</feature>
<feature type="region of interest" description="Disordered" evidence="1">
    <location>
        <begin position="492"/>
        <end position="661"/>
    </location>
</feature>
<dbReference type="GO" id="GO:0005813">
    <property type="term" value="C:centrosome"/>
    <property type="evidence" value="ECO:0007669"/>
    <property type="project" value="InterPro"/>
</dbReference>
<feature type="compositionally biased region" description="Basic and acidic residues" evidence="1">
    <location>
        <begin position="651"/>
        <end position="661"/>
    </location>
</feature>
<evidence type="ECO:0000256" key="1">
    <source>
        <dbReference type="SAM" id="MobiDB-lite"/>
    </source>
</evidence>
<evidence type="ECO:0000313" key="2">
    <source>
        <dbReference type="EMBL" id="KAK2184217.1"/>
    </source>
</evidence>
<name>A0AAD9UCA0_RIDPI</name>
<dbReference type="AlphaFoldDB" id="A0AAD9UCA0"/>
<feature type="compositionally biased region" description="Basic and acidic residues" evidence="1">
    <location>
        <begin position="437"/>
        <end position="449"/>
    </location>
</feature>
<feature type="compositionally biased region" description="Basic and acidic residues" evidence="1">
    <location>
        <begin position="505"/>
        <end position="537"/>
    </location>
</feature>
<protein>
    <submittedName>
        <fullName evidence="2">Uncharacterized protein</fullName>
    </submittedName>
</protein>
<feature type="compositionally biased region" description="Basic residues" evidence="1">
    <location>
        <begin position="601"/>
        <end position="610"/>
    </location>
</feature>
<accession>A0AAD9UCA0</accession>
<evidence type="ECO:0000313" key="3">
    <source>
        <dbReference type="Proteomes" id="UP001209878"/>
    </source>
</evidence>
<dbReference type="InterPro" id="IPR028750">
    <property type="entry name" value="CEP350/CC187"/>
</dbReference>
<proteinExistence type="predicted"/>
<feature type="region of interest" description="Disordered" evidence="1">
    <location>
        <begin position="129"/>
        <end position="170"/>
    </location>
</feature>
<reference evidence="2" key="1">
    <citation type="journal article" date="2023" name="Mol. Biol. Evol.">
        <title>Third-Generation Sequencing Reveals the Adaptive Role of the Epigenome in Three Deep-Sea Polychaetes.</title>
        <authorList>
            <person name="Perez M."/>
            <person name="Aroh O."/>
            <person name="Sun Y."/>
            <person name="Lan Y."/>
            <person name="Juniper S.K."/>
            <person name="Young C.R."/>
            <person name="Angers B."/>
            <person name="Qian P.Y."/>
        </authorList>
    </citation>
    <scope>NUCLEOTIDE SEQUENCE</scope>
    <source>
        <strain evidence="2">R07B-5</strain>
    </source>
</reference>
<keyword evidence="3" id="KW-1185">Reference proteome</keyword>
<dbReference type="GO" id="GO:0008017">
    <property type="term" value="F:microtubule binding"/>
    <property type="evidence" value="ECO:0007669"/>
    <property type="project" value="InterPro"/>
</dbReference>
<dbReference type="PANTHER" id="PTHR13958:SF3">
    <property type="entry name" value="CAP-GLY DOMAIN-CONTAINING PROTEIN-RELATED"/>
    <property type="match status" value="1"/>
</dbReference>
<feature type="compositionally biased region" description="Basic and acidic residues" evidence="1">
    <location>
        <begin position="574"/>
        <end position="600"/>
    </location>
</feature>
<dbReference type="EMBL" id="JAODUO010000276">
    <property type="protein sequence ID" value="KAK2184217.1"/>
    <property type="molecule type" value="Genomic_DNA"/>
</dbReference>
<feature type="region of interest" description="Disordered" evidence="1">
    <location>
        <begin position="427"/>
        <end position="449"/>
    </location>
</feature>
<dbReference type="GO" id="GO:0034453">
    <property type="term" value="P:microtubule anchoring"/>
    <property type="evidence" value="ECO:0007669"/>
    <property type="project" value="InterPro"/>
</dbReference>
<dbReference type="Proteomes" id="UP001209878">
    <property type="component" value="Unassembled WGS sequence"/>
</dbReference>
<comment type="caution">
    <text evidence="2">The sequence shown here is derived from an EMBL/GenBank/DDBJ whole genome shotgun (WGS) entry which is preliminary data.</text>
</comment>
<feature type="compositionally biased region" description="Basic and acidic residues" evidence="1">
    <location>
        <begin position="611"/>
        <end position="642"/>
    </location>
</feature>
<gene>
    <name evidence="2" type="ORF">NP493_276g01000</name>
</gene>
<sequence>MSGFEFHGRNIADSRPVVHVPPGASREPYSNGLADLQSAWGSMGYAKSMLRRAEHHLHDAEKPAVMLNGADKPATHDYSVVVDRIPSYRITNSGCGTGAMVDNFGRTSYMKAKVASSRKISRLEDKYVESRPAYEEPRRRSPLREPNHPPHHDHISTHTDHTRTHRTKHTDHLVAGLPHSKYIDAGGEVTGVSYDSQPTRDFPSYITSQRSSASNGYHHHQADIDTTDPQAVRETNIHFINDDIGNPSKSERPWSVPARFTHVGVHVPGSRPGGSALGHYGATSHRSTINGHVMTSDDVTTSGRSVATNTTYTVPSPDSGLGKKLRRNLKSSDRNAGGLAKLREKILLQRKKTLSPHENNTENICSGQDLDVMAMRRVHHRQDDPVTPNAKMGVHYPSRTVAPIRKIASAPPAPTYKGFSETETRFKTPDGKVMTSDGKRRQDEKVNEKASRILAEKKKTSRYERKGQSVVDTNIITTRSWRVGQQLIMRGVGTTKGDSEDESLETGRKTQDVAGDKMKAAGKERRQSDESGDEGRNESGLSEEMLRETVGEEVEEQGDAPLSKTAKSVLEDLFSDKSEREKEERNLPKVRHYDSDEVRKYIAKQRAERKKKLEEEEKARQEAAENRRRQLEELYKKQKETARQPVTGVKSRLDDRQPDRQ</sequence>
<organism evidence="2 3">
    <name type="scientific">Ridgeia piscesae</name>
    <name type="common">Tubeworm</name>
    <dbReference type="NCBI Taxonomy" id="27915"/>
    <lineage>
        <taxon>Eukaryota</taxon>
        <taxon>Metazoa</taxon>
        <taxon>Spiralia</taxon>
        <taxon>Lophotrochozoa</taxon>
        <taxon>Annelida</taxon>
        <taxon>Polychaeta</taxon>
        <taxon>Sedentaria</taxon>
        <taxon>Canalipalpata</taxon>
        <taxon>Sabellida</taxon>
        <taxon>Siboglinidae</taxon>
        <taxon>Ridgeia</taxon>
    </lineage>
</organism>
<dbReference type="PANTHER" id="PTHR13958">
    <property type="entry name" value="CENTROSOME-ASSOCIATED PROTEIN 350"/>
    <property type="match status" value="1"/>
</dbReference>